<evidence type="ECO:0000313" key="3">
    <source>
        <dbReference type="Proteomes" id="UP000193925"/>
    </source>
</evidence>
<organism evidence="1">
    <name type="scientific">Acidithiobacillus ferrivorans</name>
    <dbReference type="NCBI Taxonomy" id="160808"/>
    <lineage>
        <taxon>Bacteria</taxon>
        <taxon>Pseudomonadati</taxon>
        <taxon>Pseudomonadota</taxon>
        <taxon>Acidithiobacillia</taxon>
        <taxon>Acidithiobacillales</taxon>
        <taxon>Acidithiobacillaceae</taxon>
        <taxon>Acidithiobacillus</taxon>
    </lineage>
</organism>
<evidence type="ECO:0000313" key="1">
    <source>
        <dbReference type="EMBL" id="CDQ10594.1"/>
    </source>
</evidence>
<keyword evidence="3" id="KW-1185">Reference proteome</keyword>
<protein>
    <submittedName>
        <fullName evidence="1">Uncharacterized protein</fullName>
    </submittedName>
</protein>
<reference evidence="1" key="1">
    <citation type="submission" date="2014-03" db="EMBL/GenBank/DDBJ databases">
        <authorList>
            <person name="Genoscope - CEA"/>
        </authorList>
    </citation>
    <scope>NUCLEOTIDE SEQUENCE [LARGE SCALE GENOMIC DNA]</scope>
    <source>
        <strain evidence="1">CF27</strain>
    </source>
</reference>
<reference evidence="2 3" key="3">
    <citation type="submission" date="2017-03" db="EMBL/GenBank/DDBJ databases">
        <authorList>
            <person name="Regsiter A."/>
            <person name="William W."/>
        </authorList>
    </citation>
    <scope>NUCLEOTIDE SEQUENCE [LARGE SCALE GENOMIC DNA]</scope>
    <source>
        <strain evidence="2">PRJEB5721</strain>
    </source>
</reference>
<accession>A0A060UVL8</accession>
<dbReference type="EMBL" id="CCCS020000035">
    <property type="protein sequence ID" value="CDQ10594.1"/>
    <property type="molecule type" value="Genomic_DNA"/>
</dbReference>
<name>A0A060UVL8_9PROT</name>
<proteinExistence type="predicted"/>
<gene>
    <name evidence="2" type="ORF">AFERRI_10659</name>
    <name evidence="1" type="ORF">AFERRI_400375</name>
</gene>
<dbReference type="Proteomes" id="UP000193925">
    <property type="component" value="Chromosome AFERRI"/>
</dbReference>
<sequence length="71" mass="7609">MSADFYLKKLEQLVGGTISGLVRGGNGLGHDDIDEFFGMVITMPDGTKKQLVLLSDDEGNAPGSFEIETCE</sequence>
<dbReference type="AlphaFoldDB" id="A0A060UVL8"/>
<reference evidence="1" key="2">
    <citation type="submission" date="2014-07" db="EMBL/GenBank/DDBJ databases">
        <title>Initial genome analysis of the psychrotolerant acidophile Acidithiobacillus ferrivorans CF27: insights into iron and sulfur oxidation pathways and into biofilm formation.</title>
        <authorList>
            <person name="Talla E."/>
            <person name="Hedrich S."/>
            <person name="Mangenot S."/>
            <person name="Ji B."/>
            <person name="Johnson D.B."/>
            <person name="Barbe V."/>
            <person name="Bonnefoy V."/>
        </authorList>
    </citation>
    <scope>NUCLEOTIDE SEQUENCE [LARGE SCALE GENOMIC DNA]</scope>
    <source>
        <strain evidence="1">CF27</strain>
    </source>
</reference>
<dbReference type="EMBL" id="LT841305">
    <property type="protein sequence ID" value="SMH64625.1"/>
    <property type="molecule type" value="Genomic_DNA"/>
</dbReference>
<evidence type="ECO:0000313" key="2">
    <source>
        <dbReference type="EMBL" id="SMH64625.1"/>
    </source>
</evidence>
<dbReference type="RefSeq" id="WP_035193149.1">
    <property type="nucleotide sequence ID" value="NZ_CCCS020000035.1"/>
</dbReference>